<dbReference type="PANTHER" id="PTHR48475">
    <property type="entry name" value="RIBONUCLEASE H"/>
    <property type="match status" value="1"/>
</dbReference>
<evidence type="ECO:0000259" key="5">
    <source>
        <dbReference type="Pfam" id="PF17919"/>
    </source>
</evidence>
<protein>
    <recommendedName>
        <fullName evidence="8">RNase H type-1 domain-containing protein</fullName>
    </recommendedName>
</protein>
<dbReference type="InterPro" id="IPR043128">
    <property type="entry name" value="Rev_trsase/Diguanyl_cyclase"/>
</dbReference>
<dbReference type="InterPro" id="IPR036920">
    <property type="entry name" value="Ribosomal_uL16_sf"/>
</dbReference>
<evidence type="ECO:0000313" key="7">
    <source>
        <dbReference type="Proteomes" id="UP001428341"/>
    </source>
</evidence>
<dbReference type="InterPro" id="IPR043502">
    <property type="entry name" value="DNA/RNA_pol_sf"/>
</dbReference>
<evidence type="ECO:0000313" key="6">
    <source>
        <dbReference type="EMBL" id="KAK9187630.1"/>
    </source>
</evidence>
<evidence type="ECO:0008006" key="8">
    <source>
        <dbReference type="Google" id="ProtNLM"/>
    </source>
</evidence>
<feature type="domain" description="Reverse transcriptase" evidence="4">
    <location>
        <begin position="232"/>
        <end position="288"/>
    </location>
</feature>
<proteinExistence type="inferred from homology"/>
<name>A0AAP0LXV2_9ROSI</name>
<dbReference type="GO" id="GO:0003735">
    <property type="term" value="F:structural constituent of ribosome"/>
    <property type="evidence" value="ECO:0007669"/>
    <property type="project" value="InterPro"/>
</dbReference>
<evidence type="ECO:0000256" key="3">
    <source>
        <dbReference type="ARBA" id="ARBA00023274"/>
    </source>
</evidence>
<dbReference type="EMBL" id="JBCGBO010000007">
    <property type="protein sequence ID" value="KAK9187630.1"/>
    <property type="molecule type" value="Genomic_DNA"/>
</dbReference>
<dbReference type="AlphaFoldDB" id="A0AAP0LXV2"/>
<dbReference type="PROSITE" id="PS00586">
    <property type="entry name" value="RIBOSOMAL_L16_1"/>
    <property type="match status" value="1"/>
</dbReference>
<comment type="caution">
    <text evidence="6">The sequence shown here is derived from an EMBL/GenBank/DDBJ whole genome shotgun (WGS) entry which is preliminary data.</text>
</comment>
<dbReference type="Gene3D" id="3.90.1170.10">
    <property type="entry name" value="Ribosomal protein L10e/L16"/>
    <property type="match status" value="1"/>
</dbReference>
<dbReference type="GO" id="GO:0006412">
    <property type="term" value="P:translation"/>
    <property type="evidence" value="ECO:0007669"/>
    <property type="project" value="InterPro"/>
</dbReference>
<dbReference type="InterPro" id="IPR036397">
    <property type="entry name" value="RNaseH_sf"/>
</dbReference>
<dbReference type="GO" id="GO:0004523">
    <property type="term" value="F:RNA-DNA hybrid ribonuclease activity"/>
    <property type="evidence" value="ECO:0007669"/>
    <property type="project" value="InterPro"/>
</dbReference>
<dbReference type="Pfam" id="PF00252">
    <property type="entry name" value="Ribosomal_L16"/>
    <property type="match status" value="1"/>
</dbReference>
<dbReference type="CDD" id="cd01433">
    <property type="entry name" value="Ribosomal_L16_L10e"/>
    <property type="match status" value="1"/>
</dbReference>
<dbReference type="Gene3D" id="3.10.10.10">
    <property type="entry name" value="HIV Type 1 Reverse Transcriptase, subunit A, domain 1"/>
    <property type="match status" value="1"/>
</dbReference>
<gene>
    <name evidence="6" type="ORF">WN944_019028</name>
</gene>
<dbReference type="Pfam" id="PF00078">
    <property type="entry name" value="RVT_1"/>
    <property type="match status" value="1"/>
</dbReference>
<dbReference type="InterPro" id="IPR000114">
    <property type="entry name" value="Ribosomal_uL16_bact-type"/>
</dbReference>
<dbReference type="CDD" id="cd09279">
    <property type="entry name" value="RNase_HI_like"/>
    <property type="match status" value="1"/>
</dbReference>
<dbReference type="SUPFAM" id="SSF56672">
    <property type="entry name" value="DNA/RNA polymerases"/>
    <property type="match status" value="1"/>
</dbReference>
<dbReference type="PROSITE" id="PS00701">
    <property type="entry name" value="RIBOSOMAL_L16_2"/>
    <property type="match status" value="1"/>
</dbReference>
<dbReference type="Pfam" id="PF17919">
    <property type="entry name" value="RT_RNaseH_2"/>
    <property type="match status" value="1"/>
</dbReference>
<dbReference type="GO" id="GO:1990904">
    <property type="term" value="C:ribonucleoprotein complex"/>
    <property type="evidence" value="ECO:0007669"/>
    <property type="project" value="UniProtKB-KW"/>
</dbReference>
<dbReference type="Proteomes" id="UP001428341">
    <property type="component" value="Unassembled WGS sequence"/>
</dbReference>
<keyword evidence="3" id="KW-0687">Ribonucleoprotein</keyword>
<keyword evidence="7" id="KW-1185">Reference proteome</keyword>
<dbReference type="Gene3D" id="3.30.70.270">
    <property type="match status" value="1"/>
</dbReference>
<dbReference type="InterPro" id="IPR016180">
    <property type="entry name" value="Ribosomal_uL16_dom"/>
</dbReference>
<dbReference type="InterPro" id="IPR020798">
    <property type="entry name" value="Ribosomal_uL16_CS"/>
</dbReference>
<feature type="domain" description="Reverse transcriptase/retrotransposon-derived protein RNase H-like" evidence="5">
    <location>
        <begin position="323"/>
        <end position="405"/>
    </location>
</feature>
<dbReference type="GO" id="GO:0019843">
    <property type="term" value="F:rRNA binding"/>
    <property type="evidence" value="ECO:0007669"/>
    <property type="project" value="InterPro"/>
</dbReference>
<evidence type="ECO:0000256" key="2">
    <source>
        <dbReference type="ARBA" id="ARBA00022980"/>
    </source>
</evidence>
<accession>A0AAP0LXV2</accession>
<evidence type="ECO:0000259" key="4">
    <source>
        <dbReference type="Pfam" id="PF00078"/>
    </source>
</evidence>
<reference evidence="6 7" key="1">
    <citation type="submission" date="2024-05" db="EMBL/GenBank/DDBJ databases">
        <title>Haplotype-resolved chromosome-level genome assembly of Huyou (Citrus changshanensis).</title>
        <authorList>
            <person name="Miao C."/>
            <person name="Chen W."/>
            <person name="Wu Y."/>
            <person name="Wang L."/>
            <person name="Zhao S."/>
            <person name="Grierson D."/>
            <person name="Xu C."/>
            <person name="Chen K."/>
        </authorList>
    </citation>
    <scope>NUCLEOTIDE SEQUENCE [LARGE SCALE GENOMIC DNA]</scope>
    <source>
        <strain evidence="6">01-14</strain>
        <tissue evidence="6">Leaf</tissue>
    </source>
</reference>
<dbReference type="Gene3D" id="3.30.420.10">
    <property type="entry name" value="Ribonuclease H-like superfamily/Ribonuclease H"/>
    <property type="match status" value="1"/>
</dbReference>
<dbReference type="GO" id="GO:0005840">
    <property type="term" value="C:ribosome"/>
    <property type="evidence" value="ECO:0007669"/>
    <property type="project" value="UniProtKB-KW"/>
</dbReference>
<sequence>MGIVAVAGDSSRVPHEDQVEPIYEVEAPLDPRILKDEKRGTPVENFISVSICATDPTKTVKVGSNLSEEQRERLITFLREHHDVFALSHSDMSGIPPSLSCHKLNVSPHNKPVKQKRRAFNQERYDAIEQEVDRLLAARFIRKAVYPDWVSNVVLVKKSNGKWRMCVDFTYLNQSCPKDSFPLPRVDQLVDATARHEMLSFMDAFSGYAVWFEECRGYLSAASEQNFQGTNRAHHEVYIDDMITKSVHVGEHLGHLRDTFTVLRRHQMRLNPEKCAFRVTSGKFLGFMVQQRGIEANPDKIHAVLNIKSPRTIKEVQSLAGRTPDCEEAFQELKGYLVNAPLLAKPEPEEVLLLYLAVSEHATSFVLLGEDDNGVQRHIYYTSKAMVDAEKRYPTFEKIVLALKLDMSERLLRWFLELSEFDIIFKPRSAIKAQAIADFIAEFSNDQVVKASNNEAEYEAIIAGLRMSKALGVKRVHVKSDSQLVVSQITAQYQAKEENMKGYLGKTKELMSQFCEVKVKMVPRLENSEADTLANQYGAKSYKAGRLSYRAIEATCRAIIRQFHRAMSEQFRRNGKIWVRVLADLPITRKSTKVRMGRRKGNPTGWIARVSTGQILFEMDDVSLSNARQAATLAAHKPCSSTKFVQWL</sequence>
<dbReference type="SUPFAM" id="SSF54686">
    <property type="entry name" value="Ribosomal protein L16p/L10e"/>
    <property type="match status" value="1"/>
</dbReference>
<dbReference type="PANTHER" id="PTHR48475:SF2">
    <property type="entry name" value="RIBONUCLEASE H"/>
    <property type="match status" value="1"/>
</dbReference>
<dbReference type="PRINTS" id="PR00060">
    <property type="entry name" value="RIBOSOMALL16"/>
</dbReference>
<dbReference type="InterPro" id="IPR012337">
    <property type="entry name" value="RNaseH-like_sf"/>
</dbReference>
<dbReference type="SUPFAM" id="SSF53098">
    <property type="entry name" value="Ribonuclease H-like"/>
    <property type="match status" value="1"/>
</dbReference>
<dbReference type="NCBIfam" id="TIGR01164">
    <property type="entry name" value="rplP_bact"/>
    <property type="match status" value="1"/>
</dbReference>
<comment type="similarity">
    <text evidence="1">Belongs to the universal ribosomal protein uL16 family.</text>
</comment>
<evidence type="ECO:0000256" key="1">
    <source>
        <dbReference type="ARBA" id="ARBA00008931"/>
    </source>
</evidence>
<dbReference type="InterPro" id="IPR041577">
    <property type="entry name" value="RT_RNaseH_2"/>
</dbReference>
<dbReference type="InterPro" id="IPR047873">
    <property type="entry name" value="Ribosomal_uL16"/>
</dbReference>
<dbReference type="InterPro" id="IPR000477">
    <property type="entry name" value="RT_dom"/>
</dbReference>
<dbReference type="CDD" id="cd01647">
    <property type="entry name" value="RT_LTR"/>
    <property type="match status" value="1"/>
</dbReference>
<keyword evidence="2" id="KW-0689">Ribosomal protein</keyword>
<organism evidence="6 7">
    <name type="scientific">Citrus x changshan-huyou</name>
    <dbReference type="NCBI Taxonomy" id="2935761"/>
    <lineage>
        <taxon>Eukaryota</taxon>
        <taxon>Viridiplantae</taxon>
        <taxon>Streptophyta</taxon>
        <taxon>Embryophyta</taxon>
        <taxon>Tracheophyta</taxon>
        <taxon>Spermatophyta</taxon>
        <taxon>Magnoliopsida</taxon>
        <taxon>eudicotyledons</taxon>
        <taxon>Gunneridae</taxon>
        <taxon>Pentapetalae</taxon>
        <taxon>rosids</taxon>
        <taxon>malvids</taxon>
        <taxon>Sapindales</taxon>
        <taxon>Rutaceae</taxon>
        <taxon>Aurantioideae</taxon>
        <taxon>Citrus</taxon>
    </lineage>
</organism>